<evidence type="ECO:0000259" key="7">
    <source>
        <dbReference type="PROSITE" id="PS50089"/>
    </source>
</evidence>
<dbReference type="GO" id="GO:0006915">
    <property type="term" value="P:apoptotic process"/>
    <property type="evidence" value="ECO:0007669"/>
    <property type="project" value="UniProtKB-KW"/>
</dbReference>
<evidence type="ECO:0000256" key="6">
    <source>
        <dbReference type="SAM" id="MobiDB-lite"/>
    </source>
</evidence>
<feature type="compositionally biased region" description="Basic and acidic residues" evidence="6">
    <location>
        <begin position="213"/>
        <end position="225"/>
    </location>
</feature>
<dbReference type="Pfam" id="PF13920">
    <property type="entry name" value="zf-C3HC4_3"/>
    <property type="match status" value="2"/>
</dbReference>
<keyword evidence="3" id="KW-0479">Metal-binding</keyword>
<feature type="compositionally biased region" description="Low complexity" evidence="6">
    <location>
        <begin position="228"/>
        <end position="247"/>
    </location>
</feature>
<dbReference type="SUPFAM" id="SSF57924">
    <property type="entry name" value="Inhibitor of apoptosis (IAP) repeat"/>
    <property type="match status" value="4"/>
</dbReference>
<dbReference type="OMA" id="RERYLCK"/>
<dbReference type="CDD" id="cd16510">
    <property type="entry name" value="RING-HC_IAPs"/>
    <property type="match status" value="1"/>
</dbReference>
<dbReference type="Gene3D" id="3.30.40.10">
    <property type="entry name" value="Zinc/RING finger domain, C3HC4 (zinc finger)"/>
    <property type="match status" value="2"/>
</dbReference>
<evidence type="ECO:0000313" key="8">
    <source>
        <dbReference type="EnsemblMetazoa" id="ASTEI01269-PA"/>
    </source>
</evidence>
<dbReference type="GO" id="GO:0031398">
    <property type="term" value="P:positive regulation of protein ubiquitination"/>
    <property type="evidence" value="ECO:0007669"/>
    <property type="project" value="TreeGrafter"/>
</dbReference>
<evidence type="ECO:0000256" key="1">
    <source>
        <dbReference type="ARBA" id="ARBA00006672"/>
    </source>
</evidence>
<dbReference type="GO" id="GO:0005634">
    <property type="term" value="C:nucleus"/>
    <property type="evidence" value="ECO:0007669"/>
    <property type="project" value="TreeGrafter"/>
</dbReference>
<feature type="region of interest" description="Disordered" evidence="6">
    <location>
        <begin position="211"/>
        <end position="274"/>
    </location>
</feature>
<dbReference type="FunFam" id="1.10.1170.10:FF:000003">
    <property type="entry name" value="E3 ubiquitin-protein ligase XIAP"/>
    <property type="match status" value="1"/>
</dbReference>
<dbReference type="CDD" id="cd00022">
    <property type="entry name" value="BIR"/>
    <property type="match status" value="4"/>
</dbReference>
<feature type="region of interest" description="Disordered" evidence="6">
    <location>
        <begin position="397"/>
        <end position="442"/>
    </location>
</feature>
<dbReference type="SMART" id="SM00238">
    <property type="entry name" value="BIR"/>
    <property type="match status" value="4"/>
</dbReference>
<feature type="region of interest" description="Disordered" evidence="6">
    <location>
        <begin position="450"/>
        <end position="469"/>
    </location>
</feature>
<feature type="compositionally biased region" description="Gly residues" evidence="6">
    <location>
        <begin position="260"/>
        <end position="272"/>
    </location>
</feature>
<feature type="domain" description="RING-type" evidence="7">
    <location>
        <begin position="478"/>
        <end position="513"/>
    </location>
</feature>
<dbReference type="AlphaFoldDB" id="A0A182XYI3"/>
<organism evidence="8 9">
    <name type="scientific">Anopheles stephensi</name>
    <name type="common">Indo-Pakistan malaria mosquito</name>
    <dbReference type="NCBI Taxonomy" id="30069"/>
    <lineage>
        <taxon>Eukaryota</taxon>
        <taxon>Metazoa</taxon>
        <taxon>Ecdysozoa</taxon>
        <taxon>Arthropoda</taxon>
        <taxon>Hexapoda</taxon>
        <taxon>Insecta</taxon>
        <taxon>Pterygota</taxon>
        <taxon>Neoptera</taxon>
        <taxon>Endopterygota</taxon>
        <taxon>Diptera</taxon>
        <taxon>Nematocera</taxon>
        <taxon>Culicoidea</taxon>
        <taxon>Culicidae</taxon>
        <taxon>Anophelinae</taxon>
        <taxon>Anopheles</taxon>
    </lineage>
</organism>
<dbReference type="PANTHER" id="PTHR10044:SF174">
    <property type="entry name" value="DEATH-ASSOCIATED INHIBITOR OF APOPTOSIS 1"/>
    <property type="match status" value="1"/>
</dbReference>
<feature type="compositionally biased region" description="Low complexity" evidence="6">
    <location>
        <begin position="48"/>
        <end position="65"/>
    </location>
</feature>
<dbReference type="InterPro" id="IPR001370">
    <property type="entry name" value="BIR_rpt"/>
</dbReference>
<evidence type="ECO:0000256" key="2">
    <source>
        <dbReference type="ARBA" id="ARBA00022703"/>
    </source>
</evidence>
<dbReference type="PROSITE" id="PS50089">
    <property type="entry name" value="ZF_RING_2"/>
    <property type="match status" value="2"/>
</dbReference>
<dbReference type="VEuPathDB" id="VectorBase:ASTEI20_040993"/>
<dbReference type="GO" id="GO:0008270">
    <property type="term" value="F:zinc ion binding"/>
    <property type="evidence" value="ECO:0007669"/>
    <property type="project" value="UniProtKB-KW"/>
</dbReference>
<accession>A0A182XYI3</accession>
<evidence type="ECO:0000256" key="4">
    <source>
        <dbReference type="ARBA" id="ARBA00022771"/>
    </source>
</evidence>
<dbReference type="PROSITE" id="PS01282">
    <property type="entry name" value="BIR_REPEAT_1"/>
    <property type="match status" value="2"/>
</dbReference>
<dbReference type="VEuPathDB" id="VectorBase:ASTEI01269"/>
<reference evidence="9" key="1">
    <citation type="journal article" date="2014" name="Genome Biol.">
        <title>Genome analysis of a major urban malaria vector mosquito, Anopheles stephensi.</title>
        <authorList>
            <person name="Jiang X."/>
            <person name="Peery A."/>
            <person name="Hall A.B."/>
            <person name="Sharma A."/>
            <person name="Chen X.G."/>
            <person name="Waterhouse R.M."/>
            <person name="Komissarov A."/>
            <person name="Riehle M.M."/>
            <person name="Shouche Y."/>
            <person name="Sharakhova M.V."/>
            <person name="Lawson D."/>
            <person name="Pakpour N."/>
            <person name="Arensburger P."/>
            <person name="Davidson V.L."/>
            <person name="Eiglmeier K."/>
            <person name="Emrich S."/>
            <person name="George P."/>
            <person name="Kennedy R.C."/>
            <person name="Mane S.P."/>
            <person name="Maslen G."/>
            <person name="Oringanje C."/>
            <person name="Qi Y."/>
            <person name="Settlage R."/>
            <person name="Tojo M."/>
            <person name="Tubio J.M."/>
            <person name="Unger M.F."/>
            <person name="Wang B."/>
            <person name="Vernick K.D."/>
            <person name="Ribeiro J.M."/>
            <person name="James A.A."/>
            <person name="Michel K."/>
            <person name="Riehle M.A."/>
            <person name="Luckhart S."/>
            <person name="Sharakhov I.V."/>
            <person name="Tu Z."/>
        </authorList>
    </citation>
    <scope>NUCLEOTIDE SEQUENCE [LARGE SCALE GENOMIC DNA]</scope>
    <source>
        <strain evidence="9">Indian</strain>
    </source>
</reference>
<dbReference type="GO" id="GO:0043027">
    <property type="term" value="F:cysteine-type endopeptidase inhibitor activity involved in apoptotic process"/>
    <property type="evidence" value="ECO:0007669"/>
    <property type="project" value="TreeGrafter"/>
</dbReference>
<feature type="region of interest" description="Disordered" evidence="6">
    <location>
        <begin position="777"/>
        <end position="799"/>
    </location>
</feature>
<dbReference type="GO" id="GO:0090263">
    <property type="term" value="P:positive regulation of canonical Wnt signaling pathway"/>
    <property type="evidence" value="ECO:0007669"/>
    <property type="project" value="TreeGrafter"/>
</dbReference>
<dbReference type="STRING" id="30069.A0A182XYI3"/>
<evidence type="ECO:0000313" key="9">
    <source>
        <dbReference type="Proteomes" id="UP000076408"/>
    </source>
</evidence>
<reference evidence="8" key="2">
    <citation type="submission" date="2020-05" db="UniProtKB">
        <authorList>
            <consortium name="EnsemblMetazoa"/>
        </authorList>
    </citation>
    <scope>IDENTIFICATION</scope>
    <source>
        <strain evidence="8">Indian</strain>
    </source>
</reference>
<dbReference type="InterPro" id="IPR013083">
    <property type="entry name" value="Znf_RING/FYVE/PHD"/>
</dbReference>
<keyword evidence="9" id="KW-1185">Reference proteome</keyword>
<dbReference type="GO" id="GO:0061630">
    <property type="term" value="F:ubiquitin protein ligase activity"/>
    <property type="evidence" value="ECO:0007669"/>
    <property type="project" value="TreeGrafter"/>
</dbReference>
<feature type="region of interest" description="Disordered" evidence="6">
    <location>
        <begin position="48"/>
        <end position="70"/>
    </location>
</feature>
<keyword evidence="4" id="KW-0863">Zinc-finger</keyword>
<dbReference type="FunFam" id="1.10.1170.10:FF:000002">
    <property type="entry name" value="Baculoviral IAP repeat containing 7"/>
    <property type="match status" value="2"/>
</dbReference>
<evidence type="ECO:0000256" key="3">
    <source>
        <dbReference type="ARBA" id="ARBA00022723"/>
    </source>
</evidence>
<dbReference type="GO" id="GO:0051726">
    <property type="term" value="P:regulation of cell cycle"/>
    <property type="evidence" value="ECO:0007669"/>
    <property type="project" value="TreeGrafter"/>
</dbReference>
<feature type="domain" description="RING-type" evidence="7">
    <location>
        <begin position="804"/>
        <end position="839"/>
    </location>
</feature>
<dbReference type="VEuPathDB" id="VectorBase:ASTE004423"/>
<dbReference type="PROSITE" id="PS50143">
    <property type="entry name" value="BIR_REPEAT_2"/>
    <property type="match status" value="4"/>
</dbReference>
<keyword evidence="2" id="KW-0053">Apoptosis</keyword>
<dbReference type="GO" id="GO:0005737">
    <property type="term" value="C:cytoplasm"/>
    <property type="evidence" value="ECO:0007669"/>
    <property type="project" value="TreeGrafter"/>
</dbReference>
<comment type="similarity">
    <text evidence="1">Belongs to the IAP family.</text>
</comment>
<dbReference type="Proteomes" id="UP000076408">
    <property type="component" value="Unassembled WGS sequence"/>
</dbReference>
<sequence>MDHQYDKGSLLLCLAIFVHKLTIVFHWTQNYLKVLALARVQQRTAGGEVVSSSGSAAPSSTPKAPGDADDDMREMAHALSLPAPIDLPDNKQKDDDLACMSPEYFHIEENRLRTFGRWPVAFISPNVLARYGFFFVGTDDTVKCYFCRVEIGLWEPQDDVIQEHLRWSPFCPLLKKRPTNNVPLNANYLDAVPEPSYDTCGISVRQHSYAENVNDRARPDLDRMSGDSWSGASDISLSSSGSSSHNGGDAEPMSGVSGLSSGGGGGGGGGGLQQDRASMTAAEWNNGVLMGEHSLMRRPEYPNYAIEADRLKTYEDWPTSLKQKPQQLSDAGFFYTGKSDRVKCFSCGGGLKDWEQDDEPWEQHAIWYSNCHYLQLMKGREFIEKCNELKEAAASATSGTSSSMSSASSQPSTSGISSASSSVMSTSPASSSGFSSPTPAADEERTLRCTDHYSSGSDEGGEDDAGHNRKVPSDGKICKICFVNEYNTAFMPCGHVVACAKCASSVNKCPLCQQPFINPMETAVEGYRDTPLPDNTTLHEEGAAVCLNKEIDRLRTFDNWPVDEIPPSELARWGFFYAGSRDVVRCFFCKIELAHWEATDVVPLEHLRWSRHCPLMRKLPTANVPLDANFLDQLADVVPDVTGSEAEPELNIGETFRGEPTNIASVPNEPDLQPDAVPVYRPKFPAYQIEAARVSSFKDWPKSIKQTAQQMADAGFFYTGKSDIVRCFCCGGALRDWMGEDDPWREHAVNFSGCAFVKLMKSEDFIGSSQRATLVKDSNSDQAKAAVPKPDEASDDEVPDDRCCKVCYNRPYDTVFMPCGHVVACRRCASSSPKCPLCNEQYTGIARIYLP</sequence>
<protein>
    <recommendedName>
        <fullName evidence="7">RING-type domain-containing protein</fullName>
    </recommendedName>
</protein>
<proteinExistence type="inferred from homology"/>
<dbReference type="InterPro" id="IPR001841">
    <property type="entry name" value="Znf_RING"/>
</dbReference>
<name>A0A182XYI3_ANOST</name>
<dbReference type="Gene3D" id="1.10.1170.10">
    <property type="entry name" value="Inhibitor Of Apoptosis Protein (2mihbC-IAP-1), Chain A"/>
    <property type="match status" value="4"/>
</dbReference>
<dbReference type="FunFam" id="1.10.1170.10:FF:000017">
    <property type="entry name" value="Death-associated inhibitor of apoptosis 1"/>
    <property type="match status" value="1"/>
</dbReference>
<evidence type="ECO:0000256" key="5">
    <source>
        <dbReference type="ARBA" id="ARBA00022833"/>
    </source>
</evidence>
<dbReference type="VEuPathDB" id="VectorBase:ASTEI20_037299"/>
<dbReference type="EnsemblMetazoa" id="ASTEI01269-RA">
    <property type="protein sequence ID" value="ASTEI01269-PA"/>
    <property type="gene ID" value="ASTEI01269"/>
</dbReference>
<dbReference type="PANTHER" id="PTHR10044">
    <property type="entry name" value="INHIBITOR OF APOPTOSIS"/>
    <property type="match status" value="1"/>
</dbReference>
<dbReference type="Pfam" id="PF00653">
    <property type="entry name" value="BIR"/>
    <property type="match status" value="4"/>
</dbReference>
<feature type="compositionally biased region" description="Low complexity" evidence="6">
    <location>
        <begin position="397"/>
        <end position="440"/>
    </location>
</feature>
<dbReference type="InterPro" id="IPR050784">
    <property type="entry name" value="IAP"/>
</dbReference>
<dbReference type="SMART" id="SM00184">
    <property type="entry name" value="RING"/>
    <property type="match status" value="2"/>
</dbReference>
<dbReference type="GO" id="GO:0043066">
    <property type="term" value="P:negative regulation of apoptotic process"/>
    <property type="evidence" value="ECO:0007669"/>
    <property type="project" value="TreeGrafter"/>
</dbReference>
<keyword evidence="5" id="KW-0862">Zinc</keyword>